<dbReference type="AlphaFoldDB" id="A0A9W6L9W6"/>
<evidence type="ECO:0000259" key="2">
    <source>
        <dbReference type="Pfam" id="PF18862"/>
    </source>
</evidence>
<dbReference type="InterPro" id="IPR041229">
    <property type="entry name" value="HEPN_Apea"/>
</dbReference>
<evidence type="ECO:0000259" key="1">
    <source>
        <dbReference type="Pfam" id="PF18739"/>
    </source>
</evidence>
<accession>A0A9W6L9W6</accession>
<gene>
    <name evidence="3" type="ORF">GHYDROH2_02930</name>
</gene>
<dbReference type="Pfam" id="PF18862">
    <property type="entry name" value="ApeA_NTD1"/>
    <property type="match status" value="1"/>
</dbReference>
<name>A0A9W6L9W6_9BACT</name>
<dbReference type="EMBL" id="BSDS01000001">
    <property type="protein sequence ID" value="GLI36792.1"/>
    <property type="molecule type" value="Genomic_DNA"/>
</dbReference>
<organism evidence="3 4">
    <name type="scientific">Geobacter hydrogenophilus</name>
    <dbReference type="NCBI Taxonomy" id="40983"/>
    <lineage>
        <taxon>Bacteria</taxon>
        <taxon>Pseudomonadati</taxon>
        <taxon>Thermodesulfobacteriota</taxon>
        <taxon>Desulfuromonadia</taxon>
        <taxon>Geobacterales</taxon>
        <taxon>Geobacteraceae</taxon>
        <taxon>Geobacter</taxon>
    </lineage>
</organism>
<dbReference type="Proteomes" id="UP001144352">
    <property type="component" value="Unassembled WGS sequence"/>
</dbReference>
<evidence type="ECO:0000313" key="4">
    <source>
        <dbReference type="Proteomes" id="UP001144352"/>
    </source>
</evidence>
<feature type="domain" description="ApeA N-terminal" evidence="2">
    <location>
        <begin position="16"/>
        <end position="300"/>
    </location>
</feature>
<dbReference type="Pfam" id="PF18739">
    <property type="entry name" value="HEPN_Apea"/>
    <property type="match status" value="1"/>
</dbReference>
<comment type="caution">
    <text evidence="3">The sequence shown here is derived from an EMBL/GenBank/DDBJ whole genome shotgun (WGS) entry which is preliminary data.</text>
</comment>
<keyword evidence="4" id="KW-1185">Reference proteome</keyword>
<proteinExistence type="predicted"/>
<reference evidence="3" key="1">
    <citation type="submission" date="2022-12" db="EMBL/GenBank/DDBJ databases">
        <title>Reference genome sequencing for broad-spectrum identification of bacterial and archaeal isolates by mass spectrometry.</title>
        <authorList>
            <person name="Sekiguchi Y."/>
            <person name="Tourlousse D.M."/>
        </authorList>
    </citation>
    <scope>NUCLEOTIDE SEQUENCE</scope>
    <source>
        <strain evidence="3">H2</strain>
    </source>
</reference>
<feature type="domain" description="Apea-like HEPN" evidence="1">
    <location>
        <begin position="379"/>
        <end position="465"/>
    </location>
</feature>
<evidence type="ECO:0008006" key="5">
    <source>
        <dbReference type="Google" id="ProtNLM"/>
    </source>
</evidence>
<protein>
    <recommendedName>
        <fullName evidence="5">ApeA N-terminal domain-containing protein</fullName>
    </recommendedName>
</protein>
<sequence length="515" mass="57426">MDDGSETIEMTNTKRFVGKYALPSGQEAVGELTLAGSKTLLTLHSDDFLQNVEPGACLTGVAYNGDILSLIDCRSSGTGHTSFKDGPTKYHADVFPHFVAVGRVHLSPAEARIAGVHFTTTDLSTLFYDFDAFSHVIDARPIIDAVLSERRTIRDVEAGDYPQVLYFTGKTCIAEVQTVIGKISVHHCPRSNMGGPSGIYIKNRIVVSIEPDSPVTFDEAMNKMYEVCSFLSFIAGRAQGIERIHVTTTETVDGFPQMVTVHQSYKWKCSGGEEHRPHPADVPLDPIRRKEEFNNVLVDWITRNRDWRLARGRYLGCLQKSNKYTTDRLVGAANMFDILPMTALPANPPLEENLAKTRDACVEMFQKLPVGLDRDSALSALARLGQPSLPKKVAHRVAIVERKFGETLPDLQFVTKTAIQCRNFYVHGSRGRIDFEKIEPLMHFLTDALEFVFAASDLLEAGWDPAQWIAEPKGWGHSFARFRAEYNLALRELQRTISPRRSLPLTRGKSKKAEG</sequence>
<evidence type="ECO:0000313" key="3">
    <source>
        <dbReference type="EMBL" id="GLI36792.1"/>
    </source>
</evidence>
<dbReference type="InterPro" id="IPR041223">
    <property type="entry name" value="ApeA_NTD"/>
</dbReference>